<organism evidence="2 3">
    <name type="scientific">Forsythia ovata</name>
    <dbReference type="NCBI Taxonomy" id="205694"/>
    <lineage>
        <taxon>Eukaryota</taxon>
        <taxon>Viridiplantae</taxon>
        <taxon>Streptophyta</taxon>
        <taxon>Embryophyta</taxon>
        <taxon>Tracheophyta</taxon>
        <taxon>Spermatophyta</taxon>
        <taxon>Magnoliopsida</taxon>
        <taxon>eudicotyledons</taxon>
        <taxon>Gunneridae</taxon>
        <taxon>Pentapetalae</taxon>
        <taxon>asterids</taxon>
        <taxon>lamiids</taxon>
        <taxon>Lamiales</taxon>
        <taxon>Oleaceae</taxon>
        <taxon>Forsythieae</taxon>
        <taxon>Forsythia</taxon>
    </lineage>
</organism>
<dbReference type="AlphaFoldDB" id="A0ABD1QRN2"/>
<feature type="compositionally biased region" description="Basic residues" evidence="1">
    <location>
        <begin position="62"/>
        <end position="72"/>
    </location>
</feature>
<comment type="caution">
    <text evidence="2">The sequence shown here is derived from an EMBL/GenBank/DDBJ whole genome shotgun (WGS) entry which is preliminary data.</text>
</comment>
<name>A0ABD1QRN2_9LAMI</name>
<evidence type="ECO:0000313" key="2">
    <source>
        <dbReference type="EMBL" id="KAL2478860.1"/>
    </source>
</evidence>
<dbReference type="EMBL" id="JBFOLJ010000014">
    <property type="protein sequence ID" value="KAL2478860.1"/>
    <property type="molecule type" value="Genomic_DNA"/>
</dbReference>
<protein>
    <submittedName>
        <fullName evidence="2">Uncharacterized protein</fullName>
    </submittedName>
</protein>
<proteinExistence type="predicted"/>
<evidence type="ECO:0000256" key="1">
    <source>
        <dbReference type="SAM" id="MobiDB-lite"/>
    </source>
</evidence>
<evidence type="ECO:0000313" key="3">
    <source>
        <dbReference type="Proteomes" id="UP001604277"/>
    </source>
</evidence>
<sequence>MVAESQDQAGVTSQDASCVLSTQWETPIALAANGNGYLPKVTRDSSNDAEGSVNPIEIPPPRPKKKPLHPYPRKIVDSSKTESMVSHQPERSPSPYISAAERENLSPTSVLSAVRSDAFESAEAHTSRLSSASCATDAHSANLLSTENDNEYVKFILAAEEDKDVHLSFQISCASVPDNKSAMKFELFTQDTACSMEHPATEEPHSSIKLFGKTVVVRDTPKQSLAVAENSKSLPPDAIDENSDFYREKPVRGLTSNNLNSQVDFGFVSNSVTPPCWLPQHSLSNMYGNMEKHSSFPLCVYYKGLVYPYISSCIPIAAENAVDSPLMEELQTKRTLADCDGRSVIEVNGEIRECDSIESKRLLNSGKEKYTKGFAPYKRCVAERDVNSVLEEQSGQRARVCS</sequence>
<gene>
    <name evidence="2" type="ORF">Fot_47874</name>
</gene>
<reference evidence="3" key="1">
    <citation type="submission" date="2024-07" db="EMBL/GenBank/DDBJ databases">
        <title>Two chromosome-level genome assemblies of Korean endemic species Abeliophyllum distichum and Forsythia ovata (Oleaceae).</title>
        <authorList>
            <person name="Jang H."/>
        </authorList>
    </citation>
    <scope>NUCLEOTIDE SEQUENCE [LARGE SCALE GENOMIC DNA]</scope>
</reference>
<keyword evidence="3" id="KW-1185">Reference proteome</keyword>
<dbReference type="Proteomes" id="UP001604277">
    <property type="component" value="Unassembled WGS sequence"/>
</dbReference>
<feature type="region of interest" description="Disordered" evidence="1">
    <location>
        <begin position="33"/>
        <end position="95"/>
    </location>
</feature>
<accession>A0ABD1QRN2</accession>